<accession>A0A9D4LBR0</accession>
<comment type="caution">
    <text evidence="2">The sequence shown here is derived from an EMBL/GenBank/DDBJ whole genome shotgun (WGS) entry which is preliminary data.</text>
</comment>
<organism evidence="2 3">
    <name type="scientific">Dreissena polymorpha</name>
    <name type="common">Zebra mussel</name>
    <name type="synonym">Mytilus polymorpha</name>
    <dbReference type="NCBI Taxonomy" id="45954"/>
    <lineage>
        <taxon>Eukaryota</taxon>
        <taxon>Metazoa</taxon>
        <taxon>Spiralia</taxon>
        <taxon>Lophotrochozoa</taxon>
        <taxon>Mollusca</taxon>
        <taxon>Bivalvia</taxon>
        <taxon>Autobranchia</taxon>
        <taxon>Heteroconchia</taxon>
        <taxon>Euheterodonta</taxon>
        <taxon>Imparidentia</taxon>
        <taxon>Neoheterodontei</taxon>
        <taxon>Myida</taxon>
        <taxon>Dreissenoidea</taxon>
        <taxon>Dreissenidae</taxon>
        <taxon>Dreissena</taxon>
    </lineage>
</organism>
<keyword evidence="3" id="KW-1185">Reference proteome</keyword>
<protein>
    <submittedName>
        <fullName evidence="2">Uncharacterized protein</fullName>
    </submittedName>
</protein>
<proteinExistence type="predicted"/>
<evidence type="ECO:0000313" key="3">
    <source>
        <dbReference type="Proteomes" id="UP000828390"/>
    </source>
</evidence>
<feature type="compositionally biased region" description="Basic and acidic residues" evidence="1">
    <location>
        <begin position="11"/>
        <end position="21"/>
    </location>
</feature>
<dbReference type="AlphaFoldDB" id="A0A9D4LBR0"/>
<sequence>MFSTSGINRESPGRTRNDRRGTGINRDGGVTVYRVSAGFCRGSTGALPATTGAMPGRCRLSPGLKRGTTGDKRDSAGTSPG</sequence>
<reference evidence="2" key="1">
    <citation type="journal article" date="2019" name="bioRxiv">
        <title>The Genome of the Zebra Mussel, Dreissena polymorpha: A Resource for Invasive Species Research.</title>
        <authorList>
            <person name="McCartney M.A."/>
            <person name="Auch B."/>
            <person name="Kono T."/>
            <person name="Mallez S."/>
            <person name="Zhang Y."/>
            <person name="Obille A."/>
            <person name="Becker A."/>
            <person name="Abrahante J.E."/>
            <person name="Garbe J."/>
            <person name="Badalamenti J.P."/>
            <person name="Herman A."/>
            <person name="Mangelson H."/>
            <person name="Liachko I."/>
            <person name="Sullivan S."/>
            <person name="Sone E.D."/>
            <person name="Koren S."/>
            <person name="Silverstein K.A.T."/>
            <person name="Beckman K.B."/>
            <person name="Gohl D.M."/>
        </authorList>
    </citation>
    <scope>NUCLEOTIDE SEQUENCE</scope>
    <source>
        <strain evidence="2">Duluth1</strain>
        <tissue evidence="2">Whole animal</tissue>
    </source>
</reference>
<reference evidence="2" key="2">
    <citation type="submission" date="2020-11" db="EMBL/GenBank/DDBJ databases">
        <authorList>
            <person name="McCartney M.A."/>
            <person name="Auch B."/>
            <person name="Kono T."/>
            <person name="Mallez S."/>
            <person name="Becker A."/>
            <person name="Gohl D.M."/>
            <person name="Silverstein K.A.T."/>
            <person name="Koren S."/>
            <person name="Bechman K.B."/>
            <person name="Herman A."/>
            <person name="Abrahante J.E."/>
            <person name="Garbe J."/>
        </authorList>
    </citation>
    <scope>NUCLEOTIDE SEQUENCE</scope>
    <source>
        <strain evidence="2">Duluth1</strain>
        <tissue evidence="2">Whole animal</tissue>
    </source>
</reference>
<name>A0A9D4LBR0_DREPO</name>
<evidence type="ECO:0000313" key="2">
    <source>
        <dbReference type="EMBL" id="KAH3854889.1"/>
    </source>
</evidence>
<feature type="region of interest" description="Disordered" evidence="1">
    <location>
        <begin position="45"/>
        <end position="81"/>
    </location>
</feature>
<gene>
    <name evidence="2" type="ORF">DPMN_097448</name>
</gene>
<feature type="region of interest" description="Disordered" evidence="1">
    <location>
        <begin position="1"/>
        <end position="28"/>
    </location>
</feature>
<dbReference type="EMBL" id="JAIWYP010000003">
    <property type="protein sequence ID" value="KAH3854889.1"/>
    <property type="molecule type" value="Genomic_DNA"/>
</dbReference>
<dbReference type="Proteomes" id="UP000828390">
    <property type="component" value="Unassembled WGS sequence"/>
</dbReference>
<evidence type="ECO:0000256" key="1">
    <source>
        <dbReference type="SAM" id="MobiDB-lite"/>
    </source>
</evidence>